<dbReference type="AlphaFoldDB" id="A0A915K5N2"/>
<name>A0A915K5N2_ROMCU</name>
<evidence type="ECO:0000256" key="4">
    <source>
        <dbReference type="ARBA" id="ARBA00022807"/>
    </source>
</evidence>
<keyword evidence="2" id="KW-0645">Protease</keyword>
<comment type="similarity">
    <text evidence="1">Belongs to the peptidase C1 family.</text>
</comment>
<accession>A0A915K5N2</accession>
<dbReference type="PANTHER" id="PTHR12411">
    <property type="entry name" value="CYSTEINE PROTEASE FAMILY C1-RELATED"/>
    <property type="match status" value="1"/>
</dbReference>
<dbReference type="SUPFAM" id="SSF54001">
    <property type="entry name" value="Cysteine proteinases"/>
    <property type="match status" value="1"/>
</dbReference>
<protein>
    <submittedName>
        <fullName evidence="7">Peptidase C1A papain C-terminal domain-containing protein</fullName>
    </submittedName>
</protein>
<evidence type="ECO:0000259" key="5">
    <source>
        <dbReference type="Pfam" id="PF00112"/>
    </source>
</evidence>
<dbReference type="InterPro" id="IPR038765">
    <property type="entry name" value="Papain-like_cys_pep_sf"/>
</dbReference>
<dbReference type="OMA" id="QEHAFLT"/>
<evidence type="ECO:0000313" key="6">
    <source>
        <dbReference type="Proteomes" id="UP000887565"/>
    </source>
</evidence>
<dbReference type="Proteomes" id="UP000887565">
    <property type="component" value="Unplaced"/>
</dbReference>
<reference evidence="7" key="1">
    <citation type="submission" date="2022-11" db="UniProtKB">
        <authorList>
            <consortium name="WormBaseParasite"/>
        </authorList>
    </citation>
    <scope>IDENTIFICATION</scope>
</reference>
<dbReference type="Gene3D" id="3.90.70.10">
    <property type="entry name" value="Cysteine proteinases"/>
    <property type="match status" value="1"/>
</dbReference>
<evidence type="ECO:0000256" key="1">
    <source>
        <dbReference type="ARBA" id="ARBA00008455"/>
    </source>
</evidence>
<dbReference type="GO" id="GO:0006508">
    <property type="term" value="P:proteolysis"/>
    <property type="evidence" value="ECO:0007669"/>
    <property type="project" value="UniProtKB-KW"/>
</dbReference>
<keyword evidence="3" id="KW-0378">Hydrolase</keyword>
<evidence type="ECO:0000313" key="7">
    <source>
        <dbReference type="WBParaSite" id="nRc.2.0.1.t33648-RA"/>
    </source>
</evidence>
<proteinExistence type="inferred from homology"/>
<sequence length="82" mass="9332">RPKPAPITQEHAFLTRDLPTSFDWRNISGVSYVSPVRAQLTCGSCYAFASMAMLEARYRIRSNNTRQPIFSPQDVIECSEYS</sequence>
<dbReference type="Pfam" id="PF00112">
    <property type="entry name" value="Peptidase_C1"/>
    <property type="match status" value="1"/>
</dbReference>
<dbReference type="InterPro" id="IPR000668">
    <property type="entry name" value="Peptidase_C1A_C"/>
</dbReference>
<dbReference type="WBParaSite" id="nRc.2.0.1.t33648-RA">
    <property type="protein sequence ID" value="nRc.2.0.1.t33648-RA"/>
    <property type="gene ID" value="nRc.2.0.1.g33648"/>
</dbReference>
<dbReference type="PROSITE" id="PS00139">
    <property type="entry name" value="THIOL_PROTEASE_CYS"/>
    <property type="match status" value="1"/>
</dbReference>
<keyword evidence="6" id="KW-1185">Reference proteome</keyword>
<evidence type="ECO:0000256" key="3">
    <source>
        <dbReference type="ARBA" id="ARBA00022801"/>
    </source>
</evidence>
<dbReference type="InterPro" id="IPR013128">
    <property type="entry name" value="Peptidase_C1A"/>
</dbReference>
<dbReference type="InterPro" id="IPR000169">
    <property type="entry name" value="Pept_cys_AS"/>
</dbReference>
<keyword evidence="4" id="KW-0788">Thiol protease</keyword>
<organism evidence="6 7">
    <name type="scientific">Romanomermis culicivorax</name>
    <name type="common">Nematode worm</name>
    <dbReference type="NCBI Taxonomy" id="13658"/>
    <lineage>
        <taxon>Eukaryota</taxon>
        <taxon>Metazoa</taxon>
        <taxon>Ecdysozoa</taxon>
        <taxon>Nematoda</taxon>
        <taxon>Enoplea</taxon>
        <taxon>Dorylaimia</taxon>
        <taxon>Mermithida</taxon>
        <taxon>Mermithoidea</taxon>
        <taxon>Mermithidae</taxon>
        <taxon>Romanomermis</taxon>
    </lineage>
</organism>
<dbReference type="GO" id="GO:0008234">
    <property type="term" value="F:cysteine-type peptidase activity"/>
    <property type="evidence" value="ECO:0007669"/>
    <property type="project" value="UniProtKB-KW"/>
</dbReference>
<evidence type="ECO:0000256" key="2">
    <source>
        <dbReference type="ARBA" id="ARBA00022670"/>
    </source>
</evidence>
<feature type="domain" description="Peptidase C1A papain C-terminal" evidence="5">
    <location>
        <begin position="18"/>
        <end position="80"/>
    </location>
</feature>